<evidence type="ECO:0000259" key="4">
    <source>
        <dbReference type="SMART" id="SM00479"/>
    </source>
</evidence>
<dbReference type="GO" id="GO:0003676">
    <property type="term" value="F:nucleic acid binding"/>
    <property type="evidence" value="ECO:0007669"/>
    <property type="project" value="InterPro"/>
</dbReference>
<keyword evidence="2" id="KW-0378">Hydrolase</keyword>
<dbReference type="EMBL" id="BARS01054690">
    <property type="protein sequence ID" value="GAG50937.1"/>
    <property type="molecule type" value="Genomic_DNA"/>
</dbReference>
<name>X0YWG6_9ZZZZ</name>
<sequence length="183" mass="20422">MLVIGLDTETTDLDPKKGARIIEIAMITVEIKKEDDDKFSMKAVDKYTRRVNPRCEINPKAEAVHGISLSSLASEPYFEDIADAVSKRIERADWMVAHNADFDVEFIVSELTKVSRPIPDTQVFCTMEQGTWATSTGKLPSLQELCFACGVMYDPTKAHAATYDVLVMLSSLKAGIERGHFKF</sequence>
<feature type="non-terminal residue" evidence="5">
    <location>
        <position position="183"/>
    </location>
</feature>
<evidence type="ECO:0000313" key="5">
    <source>
        <dbReference type="EMBL" id="GAG50937.1"/>
    </source>
</evidence>
<dbReference type="Pfam" id="PF00929">
    <property type="entry name" value="RNase_T"/>
    <property type="match status" value="1"/>
</dbReference>
<accession>X0YWG6</accession>
<dbReference type="PANTHER" id="PTHR30231">
    <property type="entry name" value="DNA POLYMERASE III SUBUNIT EPSILON"/>
    <property type="match status" value="1"/>
</dbReference>
<dbReference type="Gene3D" id="3.30.420.10">
    <property type="entry name" value="Ribonuclease H-like superfamily/Ribonuclease H"/>
    <property type="match status" value="1"/>
</dbReference>
<dbReference type="GO" id="GO:0008408">
    <property type="term" value="F:3'-5' exonuclease activity"/>
    <property type="evidence" value="ECO:0007669"/>
    <property type="project" value="TreeGrafter"/>
</dbReference>
<dbReference type="AlphaFoldDB" id="X0YWG6"/>
<evidence type="ECO:0000256" key="3">
    <source>
        <dbReference type="ARBA" id="ARBA00022839"/>
    </source>
</evidence>
<dbReference type="InterPro" id="IPR012337">
    <property type="entry name" value="RNaseH-like_sf"/>
</dbReference>
<keyword evidence="3" id="KW-0269">Exonuclease</keyword>
<dbReference type="SMART" id="SM00479">
    <property type="entry name" value="EXOIII"/>
    <property type="match status" value="1"/>
</dbReference>
<protein>
    <recommendedName>
        <fullName evidence="4">Exonuclease domain-containing protein</fullName>
    </recommendedName>
</protein>
<dbReference type="SUPFAM" id="SSF53098">
    <property type="entry name" value="Ribonuclease H-like"/>
    <property type="match status" value="1"/>
</dbReference>
<keyword evidence="1" id="KW-0540">Nuclease</keyword>
<proteinExistence type="predicted"/>
<dbReference type="PANTHER" id="PTHR30231:SF4">
    <property type="entry name" value="PROTEIN NEN2"/>
    <property type="match status" value="1"/>
</dbReference>
<dbReference type="InterPro" id="IPR013520">
    <property type="entry name" value="Ribonucl_H"/>
</dbReference>
<comment type="caution">
    <text evidence="5">The sequence shown here is derived from an EMBL/GenBank/DDBJ whole genome shotgun (WGS) entry which is preliminary data.</text>
</comment>
<evidence type="ECO:0000256" key="2">
    <source>
        <dbReference type="ARBA" id="ARBA00022801"/>
    </source>
</evidence>
<reference evidence="5" key="1">
    <citation type="journal article" date="2014" name="Front. Microbiol.">
        <title>High frequency of phylogenetically diverse reductive dehalogenase-homologous genes in deep subseafloor sedimentary metagenomes.</title>
        <authorList>
            <person name="Kawai M."/>
            <person name="Futagami T."/>
            <person name="Toyoda A."/>
            <person name="Takaki Y."/>
            <person name="Nishi S."/>
            <person name="Hori S."/>
            <person name="Arai W."/>
            <person name="Tsubouchi T."/>
            <person name="Morono Y."/>
            <person name="Uchiyama I."/>
            <person name="Ito T."/>
            <person name="Fujiyama A."/>
            <person name="Inagaki F."/>
            <person name="Takami H."/>
        </authorList>
    </citation>
    <scope>NUCLEOTIDE SEQUENCE</scope>
    <source>
        <strain evidence="5">Expedition CK06-06</strain>
    </source>
</reference>
<evidence type="ECO:0000256" key="1">
    <source>
        <dbReference type="ARBA" id="ARBA00022722"/>
    </source>
</evidence>
<organism evidence="5">
    <name type="scientific">marine sediment metagenome</name>
    <dbReference type="NCBI Taxonomy" id="412755"/>
    <lineage>
        <taxon>unclassified sequences</taxon>
        <taxon>metagenomes</taxon>
        <taxon>ecological metagenomes</taxon>
    </lineage>
</organism>
<dbReference type="CDD" id="cd06127">
    <property type="entry name" value="DEDDh"/>
    <property type="match status" value="1"/>
</dbReference>
<gene>
    <name evidence="5" type="ORF">S01H1_80911</name>
</gene>
<dbReference type="InterPro" id="IPR036397">
    <property type="entry name" value="RNaseH_sf"/>
</dbReference>
<feature type="domain" description="Exonuclease" evidence="4">
    <location>
        <begin position="2"/>
        <end position="181"/>
    </location>
</feature>
<dbReference type="FunFam" id="3.30.420.10:FF:000045">
    <property type="entry name" value="3'-5' exonuclease DinG"/>
    <property type="match status" value="1"/>
</dbReference>